<feature type="compositionally biased region" description="Polar residues" evidence="9">
    <location>
        <begin position="303"/>
        <end position="315"/>
    </location>
</feature>
<dbReference type="GO" id="GO:0006614">
    <property type="term" value="P:SRP-dependent cotranslational protein targeting to membrane"/>
    <property type="evidence" value="ECO:0007669"/>
    <property type="project" value="InterPro"/>
</dbReference>
<dbReference type="Pfam" id="PF08492">
    <property type="entry name" value="SRP72"/>
    <property type="match status" value="1"/>
</dbReference>
<feature type="domain" description="Signal recognition particle SRP72 subunit RNA-binding" evidence="10">
    <location>
        <begin position="255"/>
        <end position="306"/>
    </location>
</feature>
<comment type="subcellular location">
    <subcellularLocation>
        <location evidence="2">Cytoplasm</location>
    </subcellularLocation>
    <subcellularLocation>
        <location evidence="1">Endoplasmic reticulum</location>
    </subcellularLocation>
</comment>
<feature type="compositionally biased region" description="Polar residues" evidence="9">
    <location>
        <begin position="324"/>
        <end position="337"/>
    </location>
</feature>
<dbReference type="PANTHER" id="PTHR14094:SF9">
    <property type="entry name" value="SIGNAL RECOGNITION PARTICLE SUBUNIT SRP72"/>
    <property type="match status" value="1"/>
</dbReference>
<dbReference type="OrthoDB" id="5421607at2759"/>
<protein>
    <recommendedName>
        <fullName evidence="4">Signal recognition particle subunit SRP72</fullName>
    </recommendedName>
</protein>
<dbReference type="EMBL" id="BLZA01000049">
    <property type="protein sequence ID" value="GHJ89696.1"/>
    <property type="molecule type" value="Genomic_DNA"/>
</dbReference>
<dbReference type="Proteomes" id="UP000620104">
    <property type="component" value="Unassembled WGS sequence"/>
</dbReference>
<evidence type="ECO:0000256" key="2">
    <source>
        <dbReference type="ARBA" id="ARBA00004496"/>
    </source>
</evidence>
<feature type="region of interest" description="Disordered" evidence="9">
    <location>
        <begin position="250"/>
        <end position="356"/>
    </location>
</feature>
<dbReference type="GO" id="GO:0008312">
    <property type="term" value="F:7S RNA binding"/>
    <property type="evidence" value="ECO:0007669"/>
    <property type="project" value="InterPro"/>
</dbReference>
<keyword evidence="5" id="KW-0963">Cytoplasm</keyword>
<feature type="compositionally biased region" description="Basic and acidic residues" evidence="9">
    <location>
        <begin position="288"/>
        <end position="297"/>
    </location>
</feature>
<dbReference type="GO" id="GO:0005786">
    <property type="term" value="C:signal recognition particle, endoplasmic reticulum targeting"/>
    <property type="evidence" value="ECO:0007669"/>
    <property type="project" value="UniProtKB-KW"/>
</dbReference>
<dbReference type="AlphaFoldDB" id="A0A8H3YJN5"/>
<evidence type="ECO:0000313" key="11">
    <source>
        <dbReference type="EMBL" id="GHJ89696.1"/>
    </source>
</evidence>
<feature type="compositionally biased region" description="Gly residues" evidence="9">
    <location>
        <begin position="338"/>
        <end position="348"/>
    </location>
</feature>
<evidence type="ECO:0000256" key="8">
    <source>
        <dbReference type="ARBA" id="ARBA00023274"/>
    </source>
</evidence>
<keyword evidence="8" id="KW-0687">Ribonucleoprotein</keyword>
<gene>
    <name evidence="11" type="ORF">NliqN6_6098</name>
</gene>
<evidence type="ECO:0000256" key="7">
    <source>
        <dbReference type="ARBA" id="ARBA00023135"/>
    </source>
</evidence>
<evidence type="ECO:0000259" key="10">
    <source>
        <dbReference type="Pfam" id="PF08492"/>
    </source>
</evidence>
<dbReference type="GO" id="GO:0043022">
    <property type="term" value="F:ribosome binding"/>
    <property type="evidence" value="ECO:0007669"/>
    <property type="project" value="TreeGrafter"/>
</dbReference>
<reference evidence="11" key="1">
    <citation type="submission" date="2020-07" db="EMBL/GenBank/DDBJ databases">
        <title>Draft Genome Sequence of a Deep-Sea Yeast, Naganishia (Cryptococcus) liquefaciens strain N6.</title>
        <authorList>
            <person name="Han Y.W."/>
            <person name="Kajitani R."/>
            <person name="Morimoto H."/>
            <person name="Parhat M."/>
            <person name="Tsubouchi H."/>
            <person name="Bakenova O."/>
            <person name="Ogata M."/>
            <person name="Argunhan B."/>
            <person name="Aoki R."/>
            <person name="Kajiwara S."/>
            <person name="Itoh T."/>
            <person name="Iwasaki H."/>
        </authorList>
    </citation>
    <scope>NUCLEOTIDE SEQUENCE</scope>
    <source>
        <strain evidence="11">N6</strain>
    </source>
</reference>
<keyword evidence="12" id="KW-1185">Reference proteome</keyword>
<comment type="caution">
    <text evidence="11">The sequence shown here is derived from an EMBL/GenBank/DDBJ whole genome shotgun (WGS) entry which is preliminary data.</text>
</comment>
<dbReference type="InterPro" id="IPR013699">
    <property type="entry name" value="Signal_recog_part_SRP72_RNA-bd"/>
</dbReference>
<keyword evidence="6" id="KW-0256">Endoplasmic reticulum</keyword>
<keyword evidence="7" id="KW-0733">Signal recognition particle</keyword>
<dbReference type="GO" id="GO:0005783">
    <property type="term" value="C:endoplasmic reticulum"/>
    <property type="evidence" value="ECO:0007669"/>
    <property type="project" value="UniProtKB-SubCell"/>
</dbReference>
<sequence length="356" mass="38464">MAPKLSQTIAARRTAFTPKPARPIAGRIHHLHRSLVDQINAGHLTNGIKTCQKILSLLSDEKDVPEEIKIEVEGETITATKQEIKTNALQTLLFLLLQTDQYDIAMETIESASQSDKLDFEKAYCLYRLHEEEKAKELVEKLRATEGGSVGLEHESARRLAHLEAQISYRAGNYAKSEEIYNELLSTCPADSDEQQDIVANLNATSTHLEFQHTGYASMLRNTPGTQSISVLESSAPSFPVASTSAAAQVQASKTSSDAKGKGKAKATGGKESKPRHKLPKGAVLGQKFEEDPDRWLPLKQRASYQASLQANNNTGKRRKQASKETTGLGTQGSTESGAGGGGKGAGKGGKRKGGR</sequence>
<organism evidence="11 12">
    <name type="scientific">Naganishia liquefaciens</name>
    <dbReference type="NCBI Taxonomy" id="104408"/>
    <lineage>
        <taxon>Eukaryota</taxon>
        <taxon>Fungi</taxon>
        <taxon>Dikarya</taxon>
        <taxon>Basidiomycota</taxon>
        <taxon>Agaricomycotina</taxon>
        <taxon>Tremellomycetes</taxon>
        <taxon>Filobasidiales</taxon>
        <taxon>Filobasidiaceae</taxon>
        <taxon>Naganishia</taxon>
    </lineage>
</organism>
<accession>A0A8H3YJN5</accession>
<evidence type="ECO:0000256" key="4">
    <source>
        <dbReference type="ARBA" id="ARBA00018350"/>
    </source>
</evidence>
<evidence type="ECO:0000313" key="12">
    <source>
        <dbReference type="Proteomes" id="UP000620104"/>
    </source>
</evidence>
<dbReference type="Gene3D" id="1.25.40.10">
    <property type="entry name" value="Tetratricopeptide repeat domain"/>
    <property type="match status" value="1"/>
</dbReference>
<dbReference type="InterPro" id="IPR011990">
    <property type="entry name" value="TPR-like_helical_dom_sf"/>
</dbReference>
<name>A0A8H3YJN5_9TREE</name>
<proteinExistence type="inferred from homology"/>
<dbReference type="InterPro" id="IPR026270">
    <property type="entry name" value="SRP72"/>
</dbReference>
<comment type="similarity">
    <text evidence="3">Belongs to the SRP72 family.</text>
</comment>
<dbReference type="PANTHER" id="PTHR14094">
    <property type="entry name" value="SIGNAL RECOGNITION PARTICLE 72"/>
    <property type="match status" value="1"/>
</dbReference>
<evidence type="ECO:0000256" key="9">
    <source>
        <dbReference type="SAM" id="MobiDB-lite"/>
    </source>
</evidence>
<evidence type="ECO:0000256" key="1">
    <source>
        <dbReference type="ARBA" id="ARBA00004240"/>
    </source>
</evidence>
<dbReference type="SUPFAM" id="SSF48452">
    <property type="entry name" value="TPR-like"/>
    <property type="match status" value="1"/>
</dbReference>
<evidence type="ECO:0000256" key="3">
    <source>
        <dbReference type="ARBA" id="ARBA00007676"/>
    </source>
</evidence>
<evidence type="ECO:0000256" key="5">
    <source>
        <dbReference type="ARBA" id="ARBA00022490"/>
    </source>
</evidence>
<evidence type="ECO:0000256" key="6">
    <source>
        <dbReference type="ARBA" id="ARBA00022824"/>
    </source>
</evidence>